<dbReference type="InterPro" id="IPR015943">
    <property type="entry name" value="WD40/YVTN_repeat-like_dom_sf"/>
</dbReference>
<evidence type="ECO:0000313" key="5">
    <source>
        <dbReference type="Proteomes" id="UP000295280"/>
    </source>
</evidence>
<dbReference type="Gene3D" id="2.130.10.10">
    <property type="entry name" value="YVTN repeat-like/Quinoprotein amine dehydrogenase"/>
    <property type="match status" value="1"/>
</dbReference>
<comment type="caution">
    <text evidence="4">The sequence shown here is derived from an EMBL/GenBank/DDBJ whole genome shotgun (WGS) entry which is preliminary data.</text>
</comment>
<proteinExistence type="predicted"/>
<name>A0A9Q8FQY2_9STAP</name>
<feature type="compositionally biased region" description="Basic and acidic residues" evidence="1">
    <location>
        <begin position="427"/>
        <end position="443"/>
    </location>
</feature>
<dbReference type="InterPro" id="IPR055188">
    <property type="entry name" value="Choice_anch_I"/>
</dbReference>
<gene>
    <name evidence="4" type="ORF">ERX40_03295</name>
</gene>
<dbReference type="Proteomes" id="UP000295280">
    <property type="component" value="Unassembled WGS sequence"/>
</dbReference>
<feature type="chain" id="PRO_5040353769" description="Choice-of-anchor I domain-containing protein" evidence="2">
    <location>
        <begin position="25"/>
        <end position="531"/>
    </location>
</feature>
<dbReference type="Pfam" id="PF22494">
    <property type="entry name" value="choice_anch_I"/>
    <property type="match status" value="1"/>
</dbReference>
<feature type="domain" description="Choice-of-anchor I" evidence="3">
    <location>
        <begin position="54"/>
        <end position="527"/>
    </location>
</feature>
<protein>
    <recommendedName>
        <fullName evidence="3">Choice-of-anchor I domain-containing protein</fullName>
    </recommendedName>
</protein>
<dbReference type="OrthoDB" id="9801679at2"/>
<dbReference type="AlphaFoldDB" id="A0A9Q8FQY2"/>
<dbReference type="InterPro" id="IPR052956">
    <property type="entry name" value="Mesenchyme-surface_protein"/>
</dbReference>
<keyword evidence="5" id="KW-1185">Reference proteome</keyword>
<dbReference type="PANTHER" id="PTHR46928:SF1">
    <property type="entry name" value="MESENCHYME-SPECIFIC CELL SURFACE GLYCOPROTEIN"/>
    <property type="match status" value="1"/>
</dbReference>
<keyword evidence="2" id="KW-0732">Signal</keyword>
<feature type="signal peptide" evidence="2">
    <location>
        <begin position="1"/>
        <end position="24"/>
    </location>
</feature>
<organism evidence="4 5">
    <name type="scientific">Macrococcus carouselicus</name>
    <dbReference type="NCBI Taxonomy" id="69969"/>
    <lineage>
        <taxon>Bacteria</taxon>
        <taxon>Bacillati</taxon>
        <taxon>Bacillota</taxon>
        <taxon>Bacilli</taxon>
        <taxon>Bacillales</taxon>
        <taxon>Staphylococcaceae</taxon>
        <taxon>Macrococcus</taxon>
    </lineage>
</organism>
<evidence type="ECO:0000256" key="1">
    <source>
        <dbReference type="SAM" id="MobiDB-lite"/>
    </source>
</evidence>
<sequence length="531" mass="58852">MNKFIRVWATGSLAALLMAPYADAATVLNTNSDSDIKVTQLARYDSQTEFGESGTEIVAYDKKYKRAYSINGALNALDILDASKLTRGKLPLIKRVSLKDFDALGSDITSVAVHPQHRYIGVSVAAANKTDNGHVVFLSMNGQFKGQVEVGALPDMLTFTPDGRHLVVANEGEPNDDYTVNPEGSVSVIRTKPNGRIKQSDVTTTYFDRSMIGSDVRDLGRTAEESFRNLEPEYITVDNNIAYITIQERNAVATYNIKKKKFISVKGLGFKDYHQTTIDVSDKDDKINMKNYPLFGMYQPDGISHLNYRGHVYLLTANEGDTQDYKGFSEETRVADIAEKYKTTSEYFNGFDSSVLKDKKALGRLKTSTSNPFTNADGSFDAVVTFGGRSFSVIEADSMKQVYDSGDDFERITSEAFPDAFNSQQEEPGKIEFDSRSDDKGPEPESVTVGKVGRHQYAFIGLERTGGIVVYNMDNPTKPVFDTYFKSQDNKDISPEGLTFIPEEQSPTQKPLLLASHEMSGTIAVYEFTGE</sequence>
<reference evidence="4 5" key="1">
    <citation type="submission" date="2019-01" db="EMBL/GenBank/DDBJ databases">
        <title>Draft genome sequences of the type strains of six Macrococcus species.</title>
        <authorList>
            <person name="Mazhar S."/>
            <person name="Altermann E."/>
            <person name="Hill C."/>
            <person name="Mcauliffe O."/>
        </authorList>
    </citation>
    <scope>NUCLEOTIDE SEQUENCE [LARGE SCALE GENOMIC DNA]</scope>
    <source>
        <strain evidence="4 5">ATCC 51828</strain>
    </source>
</reference>
<feature type="region of interest" description="Disordered" evidence="1">
    <location>
        <begin position="417"/>
        <end position="448"/>
    </location>
</feature>
<dbReference type="NCBIfam" id="NF038117">
    <property type="entry name" value="choice_anch_I"/>
    <property type="match status" value="1"/>
</dbReference>
<dbReference type="EMBL" id="SCWD01000001">
    <property type="protein sequence ID" value="TDM04208.1"/>
    <property type="molecule type" value="Genomic_DNA"/>
</dbReference>
<dbReference type="PANTHER" id="PTHR46928">
    <property type="entry name" value="MESENCHYME-SPECIFIC CELL SURFACE GLYCOPROTEIN"/>
    <property type="match status" value="1"/>
</dbReference>
<evidence type="ECO:0000259" key="3">
    <source>
        <dbReference type="Pfam" id="PF22494"/>
    </source>
</evidence>
<accession>A0A9Q8FQY2</accession>
<dbReference type="SUPFAM" id="SSF75011">
    <property type="entry name" value="3-carboxy-cis,cis-mucoante lactonizing enzyme"/>
    <property type="match status" value="1"/>
</dbReference>
<evidence type="ECO:0000313" key="4">
    <source>
        <dbReference type="EMBL" id="TDM04208.1"/>
    </source>
</evidence>
<evidence type="ECO:0000256" key="2">
    <source>
        <dbReference type="SAM" id="SignalP"/>
    </source>
</evidence>
<dbReference type="RefSeq" id="WP_133417068.1">
    <property type="nucleotide sequence ID" value="NZ_SCWD01000001.1"/>
</dbReference>